<dbReference type="Gramene" id="Bo7g009750.1">
    <property type="protein sequence ID" value="Bo7g009750.1"/>
    <property type="gene ID" value="Bo7g009750"/>
</dbReference>
<dbReference type="EnsemblPlants" id="Bo7g009750.1">
    <property type="protein sequence ID" value="Bo7g009750.1"/>
    <property type="gene ID" value="Bo7g009750"/>
</dbReference>
<dbReference type="Proteomes" id="UP000032141">
    <property type="component" value="Chromosome C7"/>
</dbReference>
<keyword evidence="2" id="KW-0378">Hydrolase</keyword>
<dbReference type="InterPro" id="IPR015410">
    <property type="entry name" value="DUF1985"/>
</dbReference>
<feature type="domain" description="DUF1985" evidence="5">
    <location>
        <begin position="98"/>
        <end position="228"/>
    </location>
</feature>
<proteinExistence type="predicted"/>
<feature type="compositionally biased region" description="Acidic residues" evidence="3">
    <location>
        <begin position="373"/>
        <end position="392"/>
    </location>
</feature>
<dbReference type="PANTHER" id="PTHR48147:SF5">
    <property type="entry name" value="REPEAT-CONTAINING PROTEIN, PUTATIVE-RELATED"/>
    <property type="match status" value="1"/>
</dbReference>
<feature type="domain" description="Ubiquitin-like protease family profile" evidence="4">
    <location>
        <begin position="571"/>
        <end position="720"/>
    </location>
</feature>
<dbReference type="OMA" id="CHGIRIM"/>
<dbReference type="GO" id="GO:0008234">
    <property type="term" value="F:cysteine-type peptidase activity"/>
    <property type="evidence" value="ECO:0007669"/>
    <property type="project" value="InterPro"/>
</dbReference>
<feature type="compositionally biased region" description="Basic and acidic residues" evidence="3">
    <location>
        <begin position="353"/>
        <end position="372"/>
    </location>
</feature>
<reference evidence="6" key="2">
    <citation type="submission" date="2015-03" db="UniProtKB">
        <authorList>
            <consortium name="EnsemblPlants"/>
        </authorList>
    </citation>
    <scope>IDENTIFICATION</scope>
</reference>
<organism evidence="6 7">
    <name type="scientific">Brassica oleracea var. oleracea</name>
    <dbReference type="NCBI Taxonomy" id="109376"/>
    <lineage>
        <taxon>Eukaryota</taxon>
        <taxon>Viridiplantae</taxon>
        <taxon>Streptophyta</taxon>
        <taxon>Embryophyta</taxon>
        <taxon>Tracheophyta</taxon>
        <taxon>Spermatophyta</taxon>
        <taxon>Magnoliopsida</taxon>
        <taxon>eudicotyledons</taxon>
        <taxon>Gunneridae</taxon>
        <taxon>Pentapetalae</taxon>
        <taxon>rosids</taxon>
        <taxon>malvids</taxon>
        <taxon>Brassicales</taxon>
        <taxon>Brassicaceae</taxon>
        <taxon>Brassiceae</taxon>
        <taxon>Brassica</taxon>
    </lineage>
</organism>
<evidence type="ECO:0000256" key="2">
    <source>
        <dbReference type="ARBA" id="ARBA00022801"/>
    </source>
</evidence>
<keyword evidence="7" id="KW-1185">Reference proteome</keyword>
<protein>
    <submittedName>
        <fullName evidence="6">Uncharacterized protein</fullName>
    </submittedName>
</protein>
<dbReference type="GO" id="GO:0006508">
    <property type="term" value="P:proteolysis"/>
    <property type="evidence" value="ECO:0007669"/>
    <property type="project" value="UniProtKB-KW"/>
</dbReference>
<feature type="compositionally biased region" description="Basic and acidic residues" evidence="3">
    <location>
        <begin position="393"/>
        <end position="415"/>
    </location>
</feature>
<dbReference type="HOGENOM" id="CLU_383752_0_0_1"/>
<dbReference type="PANTHER" id="PTHR48147">
    <property type="entry name" value="PROTEIN CBG23787"/>
    <property type="match status" value="1"/>
</dbReference>
<keyword evidence="1" id="KW-0645">Protease</keyword>
<dbReference type="AlphaFoldDB" id="A0A0D3D2X2"/>
<reference evidence="6 7" key="1">
    <citation type="journal article" date="2014" name="Genome Biol.">
        <title>Transcriptome and methylome profiling reveals relics of genome dominance in the mesopolyploid Brassica oleracea.</title>
        <authorList>
            <person name="Parkin I.A."/>
            <person name="Koh C."/>
            <person name="Tang H."/>
            <person name="Robinson S.J."/>
            <person name="Kagale S."/>
            <person name="Clarke W.E."/>
            <person name="Town C.D."/>
            <person name="Nixon J."/>
            <person name="Krishnakumar V."/>
            <person name="Bidwell S.L."/>
            <person name="Denoeud F."/>
            <person name="Belcram H."/>
            <person name="Links M.G."/>
            <person name="Just J."/>
            <person name="Clarke C."/>
            <person name="Bender T."/>
            <person name="Huebert T."/>
            <person name="Mason A.S."/>
            <person name="Pires J.C."/>
            <person name="Barker G."/>
            <person name="Moore J."/>
            <person name="Walley P.G."/>
            <person name="Manoli S."/>
            <person name="Batley J."/>
            <person name="Edwards D."/>
            <person name="Nelson M.N."/>
            <person name="Wang X."/>
            <person name="Paterson A.H."/>
            <person name="King G."/>
            <person name="Bancroft I."/>
            <person name="Chalhoub B."/>
            <person name="Sharpe A.G."/>
        </authorList>
    </citation>
    <scope>NUCLEOTIDE SEQUENCE</scope>
    <source>
        <strain evidence="6 7">cv. TO1000</strain>
    </source>
</reference>
<evidence type="ECO:0000259" key="4">
    <source>
        <dbReference type="Pfam" id="PF02902"/>
    </source>
</evidence>
<dbReference type="Pfam" id="PF09331">
    <property type="entry name" value="DUF1985"/>
    <property type="match status" value="1"/>
</dbReference>
<accession>A0A0D3D2X2</accession>
<evidence type="ECO:0000256" key="1">
    <source>
        <dbReference type="ARBA" id="ARBA00022670"/>
    </source>
</evidence>
<dbReference type="Pfam" id="PF02902">
    <property type="entry name" value="Peptidase_C48"/>
    <property type="match status" value="1"/>
</dbReference>
<feature type="region of interest" description="Disordered" evidence="3">
    <location>
        <begin position="353"/>
        <end position="415"/>
    </location>
</feature>
<dbReference type="InterPro" id="IPR003653">
    <property type="entry name" value="Peptidase_C48_C"/>
</dbReference>
<evidence type="ECO:0000259" key="5">
    <source>
        <dbReference type="Pfam" id="PF09331"/>
    </source>
</evidence>
<evidence type="ECO:0000256" key="3">
    <source>
        <dbReference type="SAM" id="MobiDB-lite"/>
    </source>
</evidence>
<sequence length="721" mass="83668">MRELKKCCLVLQLDSNEFCTTLRLSGRVYEAVEPLDNPKAIIHHSKIDYVEKVEDILGKEEFSLIENSHIGSILIVVKRNRVQFSEELCHFLMQRRVLTQGEDLWFTFSDQPMRFSLREFHLTTGLRCEEDQTITEPQFKIMKKPYLWMRGKNDKFTVRTLYEMFTEKARSMPTLERLSLGTSIITEAVIIAENLSSKIPRDRLQHYMNYRLPKMAWGKTAYSILMRSVKSLSASSWTRDSYEVSGFALAINLWAMSSVNVLGKSLGKPCKISSSSDPLCLHWDSTRTPTITEVEVSTVIRLAEEYKHLVGAIHSDDADFHSVVKLVQQGYKMRRSDWEKGFVDMFVATEDIGQQRKTKDEDAEHGEDLNHSEDEEENKDEEEKTDEEENKDEEYQKEKEQRKDKDHSMSNSEKLDKLIQMVRDLDKRVVVIQNVLGVKVTSPTPTFNTPNFDTRFHRLLQHLRLLSLISFPKKVIVERVLMRDVCEIPVFQPLMKTKKRLVQQDSQVNEDVEPPLQKKFKADTDNVPLRRSERVQIPSIHTQPPFIGARKKHPILRLFEPTDLFLNKTALVVGVKFLEEIDELYDEFLDDKKGFQFGTGFDKYNIEKNINFLYSTIAVAEKYWLGVVVNVEKRSITAFNCAAMKFTDASFVPYVNAYAMALPFMIRNFFKDVLKIEDSGVYALKLIECHGIRIMDLTKLSEEKNAIIREKLAVDIFSELQ</sequence>
<evidence type="ECO:0000313" key="6">
    <source>
        <dbReference type="EnsemblPlants" id="Bo7g009750.1"/>
    </source>
</evidence>
<name>A0A0D3D2X2_BRAOL</name>
<evidence type="ECO:0000313" key="7">
    <source>
        <dbReference type="Proteomes" id="UP000032141"/>
    </source>
</evidence>